<evidence type="ECO:0000313" key="3">
    <source>
        <dbReference type="Proteomes" id="UP000003688"/>
    </source>
</evidence>
<reference evidence="2 3" key="1">
    <citation type="journal article" date="2011" name="J. Bacteriol.">
        <title>Genome sequence of 'Pedosphaera parvula' Ellin514, an aerobic Verrucomicrobial isolate from pasture soil.</title>
        <authorList>
            <person name="Kant R."/>
            <person name="van Passel M.W."/>
            <person name="Sangwan P."/>
            <person name="Palva A."/>
            <person name="Lucas S."/>
            <person name="Copeland A."/>
            <person name="Lapidus A."/>
            <person name="Glavina Del Rio T."/>
            <person name="Dalin E."/>
            <person name="Tice H."/>
            <person name="Bruce D."/>
            <person name="Goodwin L."/>
            <person name="Pitluck S."/>
            <person name="Chertkov O."/>
            <person name="Larimer F.W."/>
            <person name="Land M.L."/>
            <person name="Hauser L."/>
            <person name="Brettin T.S."/>
            <person name="Detter J.C."/>
            <person name="Han S."/>
            <person name="de Vos W.M."/>
            <person name="Janssen P.H."/>
            <person name="Smidt H."/>
        </authorList>
    </citation>
    <scope>NUCLEOTIDE SEQUENCE [LARGE SCALE GENOMIC DNA]</scope>
    <source>
        <strain evidence="2 3">Ellin514</strain>
    </source>
</reference>
<evidence type="ECO:0000256" key="1">
    <source>
        <dbReference type="SAM" id="Phobius"/>
    </source>
</evidence>
<name>B9XJI4_PEDPL</name>
<keyword evidence="1" id="KW-1133">Transmembrane helix</keyword>
<dbReference type="Proteomes" id="UP000003688">
    <property type="component" value="Unassembled WGS sequence"/>
</dbReference>
<gene>
    <name evidence="2" type="ORF">Cflav_PD3104</name>
</gene>
<comment type="caution">
    <text evidence="2">The sequence shown here is derived from an EMBL/GenBank/DDBJ whole genome shotgun (WGS) entry which is preliminary data.</text>
</comment>
<keyword evidence="3" id="KW-1185">Reference proteome</keyword>
<sequence>MKAFVAIAPDAMPGLIGRATFWVLVVIVILYLIFKKKK</sequence>
<dbReference type="AlphaFoldDB" id="B9XJI4"/>
<protein>
    <submittedName>
        <fullName evidence="2">Uncharacterized protein</fullName>
    </submittedName>
</protein>
<dbReference type="EMBL" id="ABOX02000021">
    <property type="protein sequence ID" value="EEF60045.1"/>
    <property type="molecule type" value="Genomic_DNA"/>
</dbReference>
<evidence type="ECO:0000313" key="2">
    <source>
        <dbReference type="EMBL" id="EEF60045.1"/>
    </source>
</evidence>
<feature type="transmembrane region" description="Helical" evidence="1">
    <location>
        <begin position="15"/>
        <end position="34"/>
    </location>
</feature>
<dbReference type="STRING" id="320771.Cflav_PD3104"/>
<proteinExistence type="predicted"/>
<keyword evidence="1" id="KW-0812">Transmembrane</keyword>
<keyword evidence="1" id="KW-0472">Membrane</keyword>
<accession>B9XJI4</accession>
<organism evidence="2 3">
    <name type="scientific">Pedosphaera parvula (strain Ellin514)</name>
    <dbReference type="NCBI Taxonomy" id="320771"/>
    <lineage>
        <taxon>Bacteria</taxon>
        <taxon>Pseudomonadati</taxon>
        <taxon>Verrucomicrobiota</taxon>
        <taxon>Pedosphaerae</taxon>
        <taxon>Pedosphaerales</taxon>
        <taxon>Pedosphaeraceae</taxon>
        <taxon>Pedosphaera</taxon>
    </lineage>
</organism>